<name>A0A921JHN8_9BACT</name>
<protein>
    <submittedName>
        <fullName evidence="2">Uncharacterized protein</fullName>
    </submittedName>
</protein>
<reference evidence="2" key="2">
    <citation type="submission" date="2021-09" db="EMBL/GenBank/DDBJ databases">
        <authorList>
            <person name="Gilroy R."/>
        </authorList>
    </citation>
    <scope>NUCLEOTIDE SEQUENCE</scope>
    <source>
        <strain evidence="2">4100</strain>
    </source>
</reference>
<evidence type="ECO:0000313" key="3">
    <source>
        <dbReference type="Proteomes" id="UP000711407"/>
    </source>
</evidence>
<evidence type="ECO:0000313" key="2">
    <source>
        <dbReference type="EMBL" id="HJE38488.1"/>
    </source>
</evidence>
<reference evidence="2" key="1">
    <citation type="journal article" date="2021" name="PeerJ">
        <title>Extensive microbial diversity within the chicken gut microbiome revealed by metagenomics and culture.</title>
        <authorList>
            <person name="Gilroy R."/>
            <person name="Ravi A."/>
            <person name="Getino M."/>
            <person name="Pursley I."/>
            <person name="Horton D.L."/>
            <person name="Alikhan N.F."/>
            <person name="Baker D."/>
            <person name="Gharbi K."/>
            <person name="Hall N."/>
            <person name="Watson M."/>
            <person name="Adriaenssens E.M."/>
            <person name="Foster-Nyarko E."/>
            <person name="Jarju S."/>
            <person name="Secka A."/>
            <person name="Antonio M."/>
            <person name="Oren A."/>
            <person name="Chaudhuri R.R."/>
            <person name="La Ragione R."/>
            <person name="Hildebrand F."/>
            <person name="Pallen M.J."/>
        </authorList>
    </citation>
    <scope>NUCLEOTIDE SEQUENCE</scope>
    <source>
        <strain evidence="2">4100</strain>
    </source>
</reference>
<organism evidence="2 3">
    <name type="scientific">Candidatus Amulumruptor caecigallinarius</name>
    <dbReference type="NCBI Taxonomy" id="2109911"/>
    <lineage>
        <taxon>Bacteria</taxon>
        <taxon>Pseudomonadati</taxon>
        <taxon>Bacteroidota</taxon>
        <taxon>Bacteroidia</taxon>
        <taxon>Bacteroidales</taxon>
        <taxon>Muribaculaceae</taxon>
        <taxon>Candidatus Amulumruptor</taxon>
    </lineage>
</organism>
<gene>
    <name evidence="2" type="ORF">K8V47_01805</name>
</gene>
<comment type="caution">
    <text evidence="2">The sequence shown here is derived from an EMBL/GenBank/DDBJ whole genome shotgun (WGS) entry which is preliminary data.</text>
</comment>
<feature type="compositionally biased region" description="Basic and acidic residues" evidence="1">
    <location>
        <begin position="85"/>
        <end position="99"/>
    </location>
</feature>
<proteinExistence type="predicted"/>
<feature type="compositionally biased region" description="Acidic residues" evidence="1">
    <location>
        <begin position="50"/>
        <end position="71"/>
    </location>
</feature>
<accession>A0A921JHN8</accession>
<evidence type="ECO:0000256" key="1">
    <source>
        <dbReference type="SAM" id="MobiDB-lite"/>
    </source>
</evidence>
<feature type="region of interest" description="Disordered" evidence="1">
    <location>
        <begin position="1"/>
        <end position="134"/>
    </location>
</feature>
<sequence>MAKSKGKHFTREAYPSEEELKLKQHEEASETKEAADGVDGGGAGPQPDSVTDEEDVSASSDIGEENPENETETMVSRAELARAVAEAEQRGYQRGRSEAMSHQMRRNGIWEQPRREDPLPASGTDEDADGGDDLVLLRRIRPSIWD</sequence>
<feature type="compositionally biased region" description="Basic and acidic residues" evidence="1">
    <location>
        <begin position="18"/>
        <end position="35"/>
    </location>
</feature>
<dbReference type="EMBL" id="DYXT01000015">
    <property type="protein sequence ID" value="HJE38488.1"/>
    <property type="molecule type" value="Genomic_DNA"/>
</dbReference>
<dbReference type="Proteomes" id="UP000711407">
    <property type="component" value="Unassembled WGS sequence"/>
</dbReference>
<dbReference type="AlphaFoldDB" id="A0A921JHN8"/>